<protein>
    <recommendedName>
        <fullName evidence="6">Cuticle protein</fullName>
    </recommendedName>
</protein>
<evidence type="ECO:0000313" key="4">
    <source>
        <dbReference type="EMBL" id="CAL8139724.1"/>
    </source>
</evidence>
<dbReference type="EMBL" id="CAXLJM020000129">
    <property type="protein sequence ID" value="CAL8139724.1"/>
    <property type="molecule type" value="Genomic_DNA"/>
</dbReference>
<feature type="chain" id="PRO_5047160872" description="Cuticle protein" evidence="3">
    <location>
        <begin position="22"/>
        <end position="121"/>
    </location>
</feature>
<keyword evidence="5" id="KW-1185">Reference proteome</keyword>
<name>A0ABP1S056_9HEXA</name>
<dbReference type="InterPro" id="IPR031311">
    <property type="entry name" value="CHIT_BIND_RR_consensus"/>
</dbReference>
<dbReference type="PRINTS" id="PR00947">
    <property type="entry name" value="CUTICLE"/>
</dbReference>
<dbReference type="PROSITE" id="PS51155">
    <property type="entry name" value="CHIT_BIND_RR_2"/>
    <property type="match status" value="1"/>
</dbReference>
<dbReference type="InterPro" id="IPR000618">
    <property type="entry name" value="Insect_cuticle"/>
</dbReference>
<sequence>MASTVAIVSVLVILGLVCVIAAPQSGNGGIANGVRGGGVHHGWGDYYAHPKYKFGYGVKDAKTWDKKTAAEWRDGSNVKGHYSLQEPDGSWRTVNYVADEKGFRAQVHRTPNHHPVGHHQG</sequence>
<keyword evidence="1 2" id="KW-0193">Cuticle</keyword>
<dbReference type="PROSITE" id="PS00233">
    <property type="entry name" value="CHIT_BIND_RR_1"/>
    <property type="match status" value="1"/>
</dbReference>
<dbReference type="Pfam" id="PF00379">
    <property type="entry name" value="Chitin_bind_4"/>
    <property type="match status" value="1"/>
</dbReference>
<proteinExistence type="predicted"/>
<keyword evidence="3" id="KW-0732">Signal</keyword>
<evidence type="ECO:0000256" key="1">
    <source>
        <dbReference type="ARBA" id="ARBA00022460"/>
    </source>
</evidence>
<dbReference type="Proteomes" id="UP001642540">
    <property type="component" value="Unassembled WGS sequence"/>
</dbReference>
<gene>
    <name evidence="4" type="ORF">ODALV1_LOCUS27964</name>
</gene>
<evidence type="ECO:0000313" key="5">
    <source>
        <dbReference type="Proteomes" id="UP001642540"/>
    </source>
</evidence>
<dbReference type="PANTHER" id="PTHR12236">
    <property type="entry name" value="STRUCTURAL CONTITUENT OF CUTICLE"/>
    <property type="match status" value="1"/>
</dbReference>
<organism evidence="4 5">
    <name type="scientific">Orchesella dallaii</name>
    <dbReference type="NCBI Taxonomy" id="48710"/>
    <lineage>
        <taxon>Eukaryota</taxon>
        <taxon>Metazoa</taxon>
        <taxon>Ecdysozoa</taxon>
        <taxon>Arthropoda</taxon>
        <taxon>Hexapoda</taxon>
        <taxon>Collembola</taxon>
        <taxon>Entomobryomorpha</taxon>
        <taxon>Entomobryoidea</taxon>
        <taxon>Orchesellidae</taxon>
        <taxon>Orchesellinae</taxon>
        <taxon>Orchesella</taxon>
    </lineage>
</organism>
<evidence type="ECO:0000256" key="2">
    <source>
        <dbReference type="PROSITE-ProRule" id="PRU00497"/>
    </source>
</evidence>
<feature type="signal peptide" evidence="3">
    <location>
        <begin position="1"/>
        <end position="21"/>
    </location>
</feature>
<accession>A0ABP1S056</accession>
<comment type="caution">
    <text evidence="4">The sequence shown here is derived from an EMBL/GenBank/DDBJ whole genome shotgun (WGS) entry which is preliminary data.</text>
</comment>
<reference evidence="4 5" key="1">
    <citation type="submission" date="2024-08" db="EMBL/GenBank/DDBJ databases">
        <authorList>
            <person name="Cucini C."/>
            <person name="Frati F."/>
        </authorList>
    </citation>
    <scope>NUCLEOTIDE SEQUENCE [LARGE SCALE GENOMIC DNA]</scope>
</reference>
<evidence type="ECO:0000256" key="3">
    <source>
        <dbReference type="SAM" id="SignalP"/>
    </source>
</evidence>
<dbReference type="InterPro" id="IPR051217">
    <property type="entry name" value="Insect_Cuticle_Struc_Prot"/>
</dbReference>
<evidence type="ECO:0008006" key="6">
    <source>
        <dbReference type="Google" id="ProtNLM"/>
    </source>
</evidence>
<dbReference type="PANTHER" id="PTHR12236:SF95">
    <property type="entry name" value="CUTICULAR PROTEIN 76BD, ISOFORM C-RELATED"/>
    <property type="match status" value="1"/>
</dbReference>